<name>A0A915INW5_ROMCU</name>
<protein>
    <submittedName>
        <fullName evidence="2">Uncharacterized protein</fullName>
    </submittedName>
</protein>
<dbReference type="Proteomes" id="UP000887565">
    <property type="component" value="Unplaced"/>
</dbReference>
<evidence type="ECO:0000313" key="2">
    <source>
        <dbReference type="WBParaSite" id="nRc.2.0.1.t15565-RA"/>
    </source>
</evidence>
<organism evidence="1 2">
    <name type="scientific">Romanomermis culicivorax</name>
    <name type="common">Nematode worm</name>
    <dbReference type="NCBI Taxonomy" id="13658"/>
    <lineage>
        <taxon>Eukaryota</taxon>
        <taxon>Metazoa</taxon>
        <taxon>Ecdysozoa</taxon>
        <taxon>Nematoda</taxon>
        <taxon>Enoplea</taxon>
        <taxon>Dorylaimia</taxon>
        <taxon>Mermithida</taxon>
        <taxon>Mermithoidea</taxon>
        <taxon>Mermithidae</taxon>
        <taxon>Romanomermis</taxon>
    </lineage>
</organism>
<reference evidence="2" key="1">
    <citation type="submission" date="2022-11" db="UniProtKB">
        <authorList>
            <consortium name="WormBaseParasite"/>
        </authorList>
    </citation>
    <scope>IDENTIFICATION</scope>
</reference>
<accession>A0A915INW5</accession>
<sequence length="105" mass="12227">MDDFATKTKQQLQLVFQAIMNNMQTAQAAYQKQCDKQACNAAYHIGNKPSKSSIDKCWTSLDNIDYKEFRRRMESLNYASCDHGCSLQKERNVTRSRKMISLYML</sequence>
<dbReference type="AlphaFoldDB" id="A0A915INW5"/>
<keyword evidence="1" id="KW-1185">Reference proteome</keyword>
<proteinExistence type="predicted"/>
<evidence type="ECO:0000313" key="1">
    <source>
        <dbReference type="Proteomes" id="UP000887565"/>
    </source>
</evidence>
<dbReference type="WBParaSite" id="nRc.2.0.1.t15565-RA">
    <property type="protein sequence ID" value="nRc.2.0.1.t15565-RA"/>
    <property type="gene ID" value="nRc.2.0.1.g15565"/>
</dbReference>